<accession>A0A6P8BBU8</accession>
<gene>
    <name evidence="2" type="ORF">PgNI_04688</name>
</gene>
<organism evidence="1 2">
    <name type="scientific">Pyricularia grisea</name>
    <name type="common">Crabgrass-specific blast fungus</name>
    <name type="synonym">Magnaporthe grisea</name>
    <dbReference type="NCBI Taxonomy" id="148305"/>
    <lineage>
        <taxon>Eukaryota</taxon>
        <taxon>Fungi</taxon>
        <taxon>Dikarya</taxon>
        <taxon>Ascomycota</taxon>
        <taxon>Pezizomycotina</taxon>
        <taxon>Sordariomycetes</taxon>
        <taxon>Sordariomycetidae</taxon>
        <taxon>Magnaporthales</taxon>
        <taxon>Pyriculariaceae</taxon>
        <taxon>Pyricularia</taxon>
    </lineage>
</organism>
<sequence>MAHRIYFKGARTARYSVHAHPAKIGVEALLAPRPIFSSHLCIVAVVFCSDRQYRICLGAQKGDARCTGTRREGGMAWQDKVRQAMHTTQLRYDLVTGMTRGAE</sequence>
<dbReference type="GeneID" id="41959641"/>
<proteinExistence type="predicted"/>
<evidence type="ECO:0000313" key="1">
    <source>
        <dbReference type="Proteomes" id="UP000515153"/>
    </source>
</evidence>
<dbReference type="AlphaFoldDB" id="A0A6P8BBU8"/>
<reference evidence="2" key="1">
    <citation type="journal article" date="2019" name="Mol. Biol. Evol.">
        <title>Blast fungal genomes show frequent chromosomal changes, gene gains and losses, and effector gene turnover.</title>
        <authorList>
            <person name="Gomez Luciano L.B."/>
            <person name="Jason Tsai I."/>
            <person name="Chuma I."/>
            <person name="Tosa Y."/>
            <person name="Chen Y.H."/>
            <person name="Li J.Y."/>
            <person name="Li M.Y."/>
            <person name="Jade Lu M.Y."/>
            <person name="Nakayashiki H."/>
            <person name="Li W.H."/>
        </authorList>
    </citation>
    <scope>NUCLEOTIDE SEQUENCE</scope>
    <source>
        <strain evidence="2">NI907</strain>
    </source>
</reference>
<evidence type="ECO:0000313" key="2">
    <source>
        <dbReference type="RefSeq" id="XP_030984514.1"/>
    </source>
</evidence>
<dbReference type="Proteomes" id="UP000515153">
    <property type="component" value="Unplaced"/>
</dbReference>
<protein>
    <submittedName>
        <fullName evidence="2">Uncharacterized protein</fullName>
    </submittedName>
</protein>
<reference evidence="2" key="2">
    <citation type="submission" date="2019-10" db="EMBL/GenBank/DDBJ databases">
        <authorList>
            <consortium name="NCBI Genome Project"/>
        </authorList>
    </citation>
    <scope>NUCLEOTIDE SEQUENCE</scope>
    <source>
        <strain evidence="2">NI907</strain>
    </source>
</reference>
<dbReference type="KEGG" id="pgri:PgNI_04688"/>
<keyword evidence="1" id="KW-1185">Reference proteome</keyword>
<name>A0A6P8BBU8_PYRGI</name>
<dbReference type="RefSeq" id="XP_030984514.1">
    <property type="nucleotide sequence ID" value="XM_031124732.1"/>
</dbReference>
<reference evidence="2" key="3">
    <citation type="submission" date="2025-08" db="UniProtKB">
        <authorList>
            <consortium name="RefSeq"/>
        </authorList>
    </citation>
    <scope>IDENTIFICATION</scope>
    <source>
        <strain evidence="2">NI907</strain>
    </source>
</reference>